<keyword evidence="3" id="KW-0472">Membrane</keyword>
<accession>A0A415EPA3</accession>
<dbReference type="CDD" id="cd13585">
    <property type="entry name" value="PBP2_TMBP_like"/>
    <property type="match status" value="1"/>
</dbReference>
<evidence type="ECO:0000313" key="8">
    <source>
        <dbReference type="Proteomes" id="UP000286288"/>
    </source>
</evidence>
<reference evidence="7 8" key="1">
    <citation type="submission" date="2018-08" db="EMBL/GenBank/DDBJ databases">
        <title>A genome reference for cultivated species of the human gut microbiota.</title>
        <authorList>
            <person name="Zou Y."/>
            <person name="Xue W."/>
            <person name="Luo G."/>
        </authorList>
    </citation>
    <scope>NUCLEOTIDE SEQUENCE [LARGE SCALE GENOMIC DNA]</scope>
    <source>
        <strain evidence="7 8">AF48-16</strain>
    </source>
</reference>
<feature type="chain" id="PRO_5038743176" evidence="6">
    <location>
        <begin position="25"/>
        <end position="449"/>
    </location>
</feature>
<keyword evidence="1" id="KW-1003">Cell membrane</keyword>
<dbReference type="OrthoDB" id="9782846at2"/>
<sequence>MEKMNIKKVIFSGAVLGLSSLVLGACGNSNNSSGDDSGSKEITFMFRGGEDEKKAYETAIKQFEEENDVSVKIIATDADQYATKLQAAISGGNMPDVFYVEQSNLMAYVDNGVLLDITDEIENSDFDLSNIWEYGVNSYRYDGEKVGSGALYGLPKDVGPFALGYNKDMFKEAGIDLPDTDTPYTWDEFVEVSKQLTKDSDGDGNLDQWATGFNVNWSLQAFVWSNGADWINEAKDTVTVDTPEFAEALQWFADLQNVHELTPSISDAQTLDTYQRWMNGEIAFFPVGPWDMSTYAGLDFEYDLMPWPAGSTGESATYIGSLGIGVASKTKHPEEAVKLVEYLSASEEGQQQLVDAQIQIPNLIDMAEEWASDTDSVPNNKQEFIDIVQDYGRALPVATTYNAEWYDEFFINIQPVLDGDQTAADYLKEVQPKMQEKLDSAIRQQETAR</sequence>
<protein>
    <submittedName>
        <fullName evidence="7">Sugar ABC transporter substrate-binding protein</fullName>
    </submittedName>
</protein>
<keyword evidence="2 6" id="KW-0732">Signal</keyword>
<dbReference type="EMBL" id="QRMZ01000024">
    <property type="protein sequence ID" value="RHK04894.1"/>
    <property type="molecule type" value="Genomic_DNA"/>
</dbReference>
<evidence type="ECO:0000256" key="5">
    <source>
        <dbReference type="ARBA" id="ARBA00023288"/>
    </source>
</evidence>
<proteinExistence type="predicted"/>
<keyword evidence="5" id="KW-0449">Lipoprotein</keyword>
<evidence type="ECO:0000256" key="2">
    <source>
        <dbReference type="ARBA" id="ARBA00022729"/>
    </source>
</evidence>
<gene>
    <name evidence="7" type="ORF">DW084_15390</name>
</gene>
<dbReference type="PANTHER" id="PTHR43649">
    <property type="entry name" value="ARABINOSE-BINDING PROTEIN-RELATED"/>
    <property type="match status" value="1"/>
</dbReference>
<evidence type="ECO:0000256" key="4">
    <source>
        <dbReference type="ARBA" id="ARBA00023139"/>
    </source>
</evidence>
<dbReference type="Proteomes" id="UP000286288">
    <property type="component" value="Unassembled WGS sequence"/>
</dbReference>
<evidence type="ECO:0000256" key="1">
    <source>
        <dbReference type="ARBA" id="ARBA00022475"/>
    </source>
</evidence>
<evidence type="ECO:0000256" key="3">
    <source>
        <dbReference type="ARBA" id="ARBA00023136"/>
    </source>
</evidence>
<dbReference type="Pfam" id="PF01547">
    <property type="entry name" value="SBP_bac_1"/>
    <property type="match status" value="1"/>
</dbReference>
<dbReference type="InterPro" id="IPR006059">
    <property type="entry name" value="SBP"/>
</dbReference>
<comment type="caution">
    <text evidence="7">The sequence shown here is derived from an EMBL/GenBank/DDBJ whole genome shotgun (WGS) entry which is preliminary data.</text>
</comment>
<feature type="signal peptide" evidence="6">
    <location>
        <begin position="1"/>
        <end position="24"/>
    </location>
</feature>
<dbReference type="SUPFAM" id="SSF53850">
    <property type="entry name" value="Periplasmic binding protein-like II"/>
    <property type="match status" value="1"/>
</dbReference>
<dbReference type="Gene3D" id="3.40.190.10">
    <property type="entry name" value="Periplasmic binding protein-like II"/>
    <property type="match status" value="1"/>
</dbReference>
<evidence type="ECO:0000313" key="7">
    <source>
        <dbReference type="EMBL" id="RHK04894.1"/>
    </source>
</evidence>
<dbReference type="PANTHER" id="PTHR43649:SF33">
    <property type="entry name" value="POLYGALACTURONAN_RHAMNOGALACTURONAN-BINDING PROTEIN YTCQ"/>
    <property type="match status" value="1"/>
</dbReference>
<dbReference type="PROSITE" id="PS51257">
    <property type="entry name" value="PROKAR_LIPOPROTEIN"/>
    <property type="match status" value="1"/>
</dbReference>
<evidence type="ECO:0000256" key="6">
    <source>
        <dbReference type="SAM" id="SignalP"/>
    </source>
</evidence>
<dbReference type="AlphaFoldDB" id="A0A415EPA3"/>
<organism evidence="7 8">
    <name type="scientific">Enterococcus casseliflavus</name>
    <name type="common">Enterococcus flavescens</name>
    <dbReference type="NCBI Taxonomy" id="37734"/>
    <lineage>
        <taxon>Bacteria</taxon>
        <taxon>Bacillati</taxon>
        <taxon>Bacillota</taxon>
        <taxon>Bacilli</taxon>
        <taxon>Lactobacillales</taxon>
        <taxon>Enterococcaceae</taxon>
        <taxon>Enterococcus</taxon>
    </lineage>
</organism>
<name>A0A415EPA3_ENTCA</name>
<dbReference type="InterPro" id="IPR050490">
    <property type="entry name" value="Bact_solute-bd_prot1"/>
</dbReference>
<keyword evidence="4" id="KW-0564">Palmitate</keyword>